<dbReference type="Proteomes" id="UP000294547">
    <property type="component" value="Unassembled WGS sequence"/>
</dbReference>
<gene>
    <name evidence="1" type="ORF">EDD54_2541</name>
</gene>
<comment type="caution">
    <text evidence="1">The sequence shown here is derived from an EMBL/GenBank/DDBJ whole genome shotgun (WGS) entry which is preliminary data.</text>
</comment>
<dbReference type="OrthoDB" id="7861469at2"/>
<evidence type="ECO:0000313" key="2">
    <source>
        <dbReference type="Proteomes" id="UP000294547"/>
    </source>
</evidence>
<dbReference type="AlphaFoldDB" id="A0A4R6RCQ0"/>
<sequence>MQSTSVPVADVFQPVLDAALTRLRYLHPGWGFEAADGGILVSIPDGQGASDVEREIAYALYRERILSETMDMRRSLLDLVGGR</sequence>
<organism evidence="1 2">
    <name type="scientific">Oharaeibacter diazotrophicus</name>
    <dbReference type="NCBI Taxonomy" id="1920512"/>
    <lineage>
        <taxon>Bacteria</taxon>
        <taxon>Pseudomonadati</taxon>
        <taxon>Pseudomonadota</taxon>
        <taxon>Alphaproteobacteria</taxon>
        <taxon>Hyphomicrobiales</taxon>
        <taxon>Pleomorphomonadaceae</taxon>
        <taxon>Oharaeibacter</taxon>
    </lineage>
</organism>
<evidence type="ECO:0000313" key="1">
    <source>
        <dbReference type="EMBL" id="TDP83940.1"/>
    </source>
</evidence>
<accession>A0A4R6RCQ0</accession>
<protein>
    <submittedName>
        <fullName evidence="1">Uncharacterized protein</fullName>
    </submittedName>
</protein>
<keyword evidence="2" id="KW-1185">Reference proteome</keyword>
<dbReference type="RefSeq" id="WP_126539679.1">
    <property type="nucleotide sequence ID" value="NZ_BSPM01000002.1"/>
</dbReference>
<name>A0A4R6RCQ0_9HYPH</name>
<reference evidence="1 2" key="1">
    <citation type="submission" date="2019-03" db="EMBL/GenBank/DDBJ databases">
        <title>Genomic Encyclopedia of Type Strains, Phase IV (KMG-IV): sequencing the most valuable type-strain genomes for metagenomic binning, comparative biology and taxonomic classification.</title>
        <authorList>
            <person name="Goeker M."/>
        </authorList>
    </citation>
    <scope>NUCLEOTIDE SEQUENCE [LARGE SCALE GENOMIC DNA]</scope>
    <source>
        <strain evidence="1 2">DSM 102969</strain>
    </source>
</reference>
<dbReference type="EMBL" id="SNXY01000008">
    <property type="protein sequence ID" value="TDP83940.1"/>
    <property type="molecule type" value="Genomic_DNA"/>
</dbReference>
<proteinExistence type="predicted"/>